<name>A0A822ZBX5_NELNU</name>
<evidence type="ECO:0000313" key="3">
    <source>
        <dbReference type="Proteomes" id="UP000607653"/>
    </source>
</evidence>
<feature type="compositionally biased region" description="Basic and acidic residues" evidence="1">
    <location>
        <begin position="1"/>
        <end position="16"/>
    </location>
</feature>
<dbReference type="Proteomes" id="UP000607653">
    <property type="component" value="Unassembled WGS sequence"/>
</dbReference>
<organism evidence="2 3">
    <name type="scientific">Nelumbo nucifera</name>
    <name type="common">Sacred lotus</name>
    <dbReference type="NCBI Taxonomy" id="4432"/>
    <lineage>
        <taxon>Eukaryota</taxon>
        <taxon>Viridiplantae</taxon>
        <taxon>Streptophyta</taxon>
        <taxon>Embryophyta</taxon>
        <taxon>Tracheophyta</taxon>
        <taxon>Spermatophyta</taxon>
        <taxon>Magnoliopsida</taxon>
        <taxon>Proteales</taxon>
        <taxon>Nelumbonaceae</taxon>
        <taxon>Nelumbo</taxon>
    </lineage>
</organism>
<keyword evidence="3" id="KW-1185">Reference proteome</keyword>
<dbReference type="AlphaFoldDB" id="A0A822ZBX5"/>
<protein>
    <submittedName>
        <fullName evidence="2">Uncharacterized protein</fullName>
    </submittedName>
</protein>
<sequence>MREIRREKNLKEEDWRRRSRGRGGGEGKRKRLTATERVGEGREEGARASREIAPSLLKPLSSALTATSCPTDRHE</sequence>
<gene>
    <name evidence="2" type="ORF">HUJ06_014859</name>
</gene>
<reference evidence="2 3" key="1">
    <citation type="journal article" date="2020" name="Mol. Biol. Evol.">
        <title>Distinct Expression and Methylation Patterns for Genes with Different Fates following a Single Whole-Genome Duplication in Flowering Plants.</title>
        <authorList>
            <person name="Shi T."/>
            <person name="Rahmani R.S."/>
            <person name="Gugger P.F."/>
            <person name="Wang M."/>
            <person name="Li H."/>
            <person name="Zhang Y."/>
            <person name="Li Z."/>
            <person name="Wang Q."/>
            <person name="Van de Peer Y."/>
            <person name="Marchal K."/>
            <person name="Chen J."/>
        </authorList>
    </citation>
    <scope>NUCLEOTIDE SEQUENCE [LARGE SCALE GENOMIC DNA]</scope>
    <source>
        <tissue evidence="2">Leaf</tissue>
    </source>
</reference>
<comment type="caution">
    <text evidence="2">The sequence shown here is derived from an EMBL/GenBank/DDBJ whole genome shotgun (WGS) entry which is preliminary data.</text>
</comment>
<feature type="compositionally biased region" description="Low complexity" evidence="1">
    <location>
        <begin position="51"/>
        <end position="68"/>
    </location>
</feature>
<feature type="region of interest" description="Disordered" evidence="1">
    <location>
        <begin position="1"/>
        <end position="75"/>
    </location>
</feature>
<feature type="compositionally biased region" description="Basic and acidic residues" evidence="1">
    <location>
        <begin position="23"/>
        <end position="50"/>
    </location>
</feature>
<evidence type="ECO:0000313" key="2">
    <source>
        <dbReference type="EMBL" id="DAD40536.1"/>
    </source>
</evidence>
<accession>A0A822ZBX5</accession>
<evidence type="ECO:0000256" key="1">
    <source>
        <dbReference type="SAM" id="MobiDB-lite"/>
    </source>
</evidence>
<dbReference type="EMBL" id="DUZY01000005">
    <property type="protein sequence ID" value="DAD40536.1"/>
    <property type="molecule type" value="Genomic_DNA"/>
</dbReference>
<proteinExistence type="predicted"/>